<proteinExistence type="inferred from homology"/>
<organism evidence="6 7">
    <name type="scientific">Telmatospirillum siberiense</name>
    <dbReference type="NCBI Taxonomy" id="382514"/>
    <lineage>
        <taxon>Bacteria</taxon>
        <taxon>Pseudomonadati</taxon>
        <taxon>Pseudomonadota</taxon>
        <taxon>Alphaproteobacteria</taxon>
        <taxon>Rhodospirillales</taxon>
        <taxon>Rhodospirillaceae</taxon>
        <taxon>Telmatospirillum</taxon>
    </lineage>
</organism>
<comment type="caution">
    <text evidence="6">The sequence shown here is derived from an EMBL/GenBank/DDBJ whole genome shotgun (WGS) entry which is preliminary data.</text>
</comment>
<keyword evidence="4" id="KW-0804">Transcription</keyword>
<dbReference type="Proteomes" id="UP000233293">
    <property type="component" value="Unassembled WGS sequence"/>
</dbReference>
<dbReference type="SUPFAM" id="SSF53850">
    <property type="entry name" value="Periplasmic binding protein-like II"/>
    <property type="match status" value="1"/>
</dbReference>
<dbReference type="EMBL" id="PIUM01000006">
    <property type="protein sequence ID" value="PKU25154.1"/>
    <property type="molecule type" value="Genomic_DNA"/>
</dbReference>
<dbReference type="Pfam" id="PF00126">
    <property type="entry name" value="HTH_1"/>
    <property type="match status" value="1"/>
</dbReference>
<dbReference type="Pfam" id="PF03466">
    <property type="entry name" value="LysR_substrate"/>
    <property type="match status" value="1"/>
</dbReference>
<keyword evidence="2" id="KW-0805">Transcription regulation</keyword>
<name>A0A2N3PXL2_9PROT</name>
<dbReference type="PANTHER" id="PTHR30419">
    <property type="entry name" value="HTH-TYPE TRANSCRIPTIONAL REGULATOR YBHD"/>
    <property type="match status" value="1"/>
</dbReference>
<dbReference type="InterPro" id="IPR005119">
    <property type="entry name" value="LysR_subst-bd"/>
</dbReference>
<keyword evidence="3" id="KW-0238">DNA-binding</keyword>
<evidence type="ECO:0000313" key="6">
    <source>
        <dbReference type="EMBL" id="PKU25154.1"/>
    </source>
</evidence>
<evidence type="ECO:0000256" key="4">
    <source>
        <dbReference type="ARBA" id="ARBA00023163"/>
    </source>
</evidence>
<dbReference type="PROSITE" id="PS50931">
    <property type="entry name" value="HTH_LYSR"/>
    <property type="match status" value="1"/>
</dbReference>
<sequence length="304" mass="33016">MDELRIAYLFETTKAGSIRGAAERLQVNASTISRQISLLEKDLGIPLLERLPRGIRATEAGRMLVDYYADQKVARDDVVAKIHELNALTRGTVQLVIGEGFIGDLLSGPLQEFCRSHPGLSLSVDVMATDGIIRAITEDEAQIGLVFNPPFDERLNTTARISRSICAIVPVGHSVAKLGHEPTLAELLPYPLACLSSSFGVQKLIDDATQRDRVHLHSSIRTNSFTLLRKFVVSGLGIALMPGFVAAEELADGLVEAVPIANDILKAAEIHIVTRHGRQLPPSALRLLGHLKLHLKAFYATANA</sequence>
<evidence type="ECO:0000256" key="1">
    <source>
        <dbReference type="ARBA" id="ARBA00009437"/>
    </source>
</evidence>
<dbReference type="SUPFAM" id="SSF46785">
    <property type="entry name" value="Winged helix' DNA-binding domain"/>
    <property type="match status" value="1"/>
</dbReference>
<protein>
    <submittedName>
        <fullName evidence="6">LysR family transcriptional regulator</fullName>
    </submittedName>
</protein>
<dbReference type="InterPro" id="IPR036390">
    <property type="entry name" value="WH_DNA-bd_sf"/>
</dbReference>
<dbReference type="GO" id="GO:0005829">
    <property type="term" value="C:cytosol"/>
    <property type="evidence" value="ECO:0007669"/>
    <property type="project" value="TreeGrafter"/>
</dbReference>
<evidence type="ECO:0000256" key="3">
    <source>
        <dbReference type="ARBA" id="ARBA00023125"/>
    </source>
</evidence>
<dbReference type="InterPro" id="IPR050950">
    <property type="entry name" value="HTH-type_LysR_regulators"/>
</dbReference>
<dbReference type="AlphaFoldDB" id="A0A2N3PXL2"/>
<dbReference type="InterPro" id="IPR036388">
    <property type="entry name" value="WH-like_DNA-bd_sf"/>
</dbReference>
<dbReference type="Gene3D" id="3.40.190.290">
    <property type="match status" value="1"/>
</dbReference>
<evidence type="ECO:0000256" key="2">
    <source>
        <dbReference type="ARBA" id="ARBA00023015"/>
    </source>
</evidence>
<keyword evidence="7" id="KW-1185">Reference proteome</keyword>
<gene>
    <name evidence="6" type="ORF">CWS72_08125</name>
</gene>
<reference evidence="7" key="1">
    <citation type="submission" date="2017-12" db="EMBL/GenBank/DDBJ databases">
        <title>Draft genome sequence of Telmatospirillum siberiense 26-4b1T, an acidotolerant peatland alphaproteobacterium potentially involved in sulfur cycling.</title>
        <authorList>
            <person name="Hausmann B."/>
            <person name="Pjevac P."/>
            <person name="Schreck K."/>
            <person name="Herbold C.W."/>
            <person name="Daims H."/>
            <person name="Wagner M."/>
            <person name="Pester M."/>
            <person name="Loy A."/>
        </authorList>
    </citation>
    <scope>NUCLEOTIDE SEQUENCE [LARGE SCALE GENOMIC DNA]</scope>
    <source>
        <strain evidence="7">26-4b1</strain>
    </source>
</reference>
<feature type="domain" description="HTH lysR-type" evidence="5">
    <location>
        <begin position="1"/>
        <end position="58"/>
    </location>
</feature>
<dbReference type="GO" id="GO:0003700">
    <property type="term" value="F:DNA-binding transcription factor activity"/>
    <property type="evidence" value="ECO:0007669"/>
    <property type="project" value="InterPro"/>
</dbReference>
<dbReference type="RefSeq" id="WP_101250081.1">
    <property type="nucleotide sequence ID" value="NZ_PIUM01000006.1"/>
</dbReference>
<evidence type="ECO:0000313" key="7">
    <source>
        <dbReference type="Proteomes" id="UP000233293"/>
    </source>
</evidence>
<dbReference type="Gene3D" id="1.10.10.10">
    <property type="entry name" value="Winged helix-like DNA-binding domain superfamily/Winged helix DNA-binding domain"/>
    <property type="match status" value="1"/>
</dbReference>
<dbReference type="OrthoDB" id="5297263at2"/>
<dbReference type="PANTHER" id="PTHR30419:SF8">
    <property type="entry name" value="NITROGEN ASSIMILATION TRANSCRIPTIONAL ACTIVATOR-RELATED"/>
    <property type="match status" value="1"/>
</dbReference>
<comment type="similarity">
    <text evidence="1">Belongs to the LysR transcriptional regulatory family.</text>
</comment>
<dbReference type="InterPro" id="IPR000847">
    <property type="entry name" value="LysR_HTH_N"/>
</dbReference>
<dbReference type="GO" id="GO:0003677">
    <property type="term" value="F:DNA binding"/>
    <property type="evidence" value="ECO:0007669"/>
    <property type="project" value="UniProtKB-KW"/>
</dbReference>
<accession>A0A2N3PXL2</accession>
<evidence type="ECO:0000259" key="5">
    <source>
        <dbReference type="PROSITE" id="PS50931"/>
    </source>
</evidence>